<dbReference type="RefSeq" id="WP_097785815.1">
    <property type="nucleotide sequence ID" value="NZ_NMTW01000044.1"/>
</dbReference>
<dbReference type="PROSITE" id="PS51736">
    <property type="entry name" value="RECOMBINASES_3"/>
    <property type="match status" value="1"/>
</dbReference>
<dbReference type="InterPro" id="IPR038109">
    <property type="entry name" value="DNA_bind_recomb_sf"/>
</dbReference>
<dbReference type="Gene3D" id="3.90.1750.20">
    <property type="entry name" value="Putative Large Serine Recombinase, Chain B, Domain 2"/>
    <property type="match status" value="1"/>
</dbReference>
<evidence type="ECO:0000313" key="2">
    <source>
        <dbReference type="EMBL" id="PDX74979.1"/>
    </source>
</evidence>
<proteinExistence type="predicted"/>
<protein>
    <submittedName>
        <fullName evidence="2">Recombinase family protein</fullName>
    </submittedName>
</protein>
<evidence type="ECO:0000313" key="3">
    <source>
        <dbReference type="Proteomes" id="UP000220157"/>
    </source>
</evidence>
<dbReference type="GO" id="GO:0003677">
    <property type="term" value="F:DNA binding"/>
    <property type="evidence" value="ECO:0007669"/>
    <property type="project" value="InterPro"/>
</dbReference>
<dbReference type="Proteomes" id="UP000220157">
    <property type="component" value="Unassembled WGS sequence"/>
</dbReference>
<feature type="coiled-coil region" evidence="1">
    <location>
        <begin position="377"/>
        <end position="465"/>
    </location>
</feature>
<dbReference type="InterPro" id="IPR011109">
    <property type="entry name" value="DNA_bind_recombinase_dom"/>
</dbReference>
<dbReference type="PANTHER" id="PTHR30461:SF23">
    <property type="entry name" value="DNA RECOMBINASE-RELATED"/>
    <property type="match status" value="1"/>
</dbReference>
<dbReference type="PANTHER" id="PTHR30461">
    <property type="entry name" value="DNA-INVERTASE FROM LAMBDOID PROPHAGE"/>
    <property type="match status" value="1"/>
</dbReference>
<gene>
    <name evidence="2" type="ORF">CGS56_10775</name>
</gene>
<dbReference type="AlphaFoldDB" id="A0A2A7A730"/>
<dbReference type="SMART" id="SM00857">
    <property type="entry name" value="Resolvase"/>
    <property type="match status" value="1"/>
</dbReference>
<dbReference type="SUPFAM" id="SSF53041">
    <property type="entry name" value="Resolvase-like"/>
    <property type="match status" value="1"/>
</dbReference>
<comment type="caution">
    <text evidence="2">The sequence shown here is derived from an EMBL/GenBank/DDBJ whole genome shotgun (WGS) entry which is preliminary data.</text>
</comment>
<dbReference type="GO" id="GO:0000150">
    <property type="term" value="F:DNA strand exchange activity"/>
    <property type="evidence" value="ECO:0007669"/>
    <property type="project" value="InterPro"/>
</dbReference>
<dbReference type="InterPro" id="IPR006119">
    <property type="entry name" value="Resolv_N"/>
</dbReference>
<dbReference type="Gene3D" id="3.40.50.1390">
    <property type="entry name" value="Resolvase, N-terminal catalytic domain"/>
    <property type="match status" value="1"/>
</dbReference>
<dbReference type="InterPro" id="IPR036162">
    <property type="entry name" value="Resolvase-like_N_sf"/>
</dbReference>
<dbReference type="PROSITE" id="PS51737">
    <property type="entry name" value="RECOMBINASE_DNA_BIND"/>
    <property type="match status" value="1"/>
</dbReference>
<dbReference type="InterPro" id="IPR050639">
    <property type="entry name" value="SSR_resolvase"/>
</dbReference>
<dbReference type="CDD" id="cd00338">
    <property type="entry name" value="Ser_Recombinase"/>
    <property type="match status" value="1"/>
</dbReference>
<reference evidence="2 3" key="1">
    <citation type="journal article" date="2017" name="Front. Microbiol.">
        <title>New Insights into the Diversity of the Genus Faecalibacterium.</title>
        <authorList>
            <person name="Benevides L."/>
            <person name="Burman S."/>
            <person name="Martin R."/>
            <person name="Robert V."/>
            <person name="Thomas M."/>
            <person name="Miquel S."/>
            <person name="Chain F."/>
            <person name="Sokol H."/>
            <person name="Bermudez-Humaran L.G."/>
            <person name="Morrison M."/>
            <person name="Langella P."/>
            <person name="Azevedo V.A."/>
            <person name="Chatel J.M."/>
            <person name="Soares S."/>
        </authorList>
    </citation>
    <scope>NUCLEOTIDE SEQUENCE [LARGE SCALE GENOMIC DNA]</scope>
    <source>
        <strain evidence="2 3">CNCM I 4573</strain>
    </source>
</reference>
<accession>A0A2A7A730</accession>
<evidence type="ECO:0000256" key="1">
    <source>
        <dbReference type="SAM" id="Coils"/>
    </source>
</evidence>
<name>A0A2A7A730_9FIRM</name>
<keyword evidence="1" id="KW-0175">Coiled coil</keyword>
<organism evidence="2 3">
    <name type="scientific">Faecalibacterium prausnitzii</name>
    <dbReference type="NCBI Taxonomy" id="853"/>
    <lineage>
        <taxon>Bacteria</taxon>
        <taxon>Bacillati</taxon>
        <taxon>Bacillota</taxon>
        <taxon>Clostridia</taxon>
        <taxon>Eubacteriales</taxon>
        <taxon>Oscillospiraceae</taxon>
        <taxon>Faecalibacterium</taxon>
    </lineage>
</organism>
<dbReference type="Pfam" id="PF00239">
    <property type="entry name" value="Resolvase"/>
    <property type="match status" value="1"/>
</dbReference>
<dbReference type="Pfam" id="PF07508">
    <property type="entry name" value="Recombinase"/>
    <property type="match status" value="1"/>
</dbReference>
<sequence length="577" mass="66214">MKKRVYTLYRVSTIGQVEKDDIPMQKEACHEFAERQGWEIVKEFSEKGVSGFKKSAKERDQLQLLQQAAAAGEFDVLLVFMFDRLGRRDDETPFIVEWFTKQGVEVWSVNEGQQRFDSHVDKLMNYIRYWQASGESIKTSIRTRTRIEQLTEEGHYTGGTVAFGYKRVQKGRLNKKNQAVCDLEIDEEEAAIVRLIFQKYVYEGYGVKRICNYLVENHIMGRNGKNIPTTTLVRMVRNKCYTGYLINGNVEKECPELRIIEQEVFDRAQELRDTRRREKGEDSDSYSPHALLCGKVFCAHCGNRLNITSSGRTRLRADGSTVKEKRFRYSCHYNVRHPGQCDGQSGYGVTKLDAIVESIVCTKFSEILECSKSKLLQDMLRKDMEVAQKEVSRAKSELDLKDDERNALKDEMIRVIRGKSSIDRDMIQQLLDENQAAIQAAQDALTAAQNKLEEIEQENKKAENDCSNLFTWASTYQNASFQQRQTILNQFIKEVRVGRDYDIEIILNVPLEEFEEFKSHSLSVRTPSGRKTDLKQAPVRGLGTPNGGIVVFDKTSGEAMNIMPKSSAHVTLRCQDE</sequence>
<dbReference type="EMBL" id="NMTW01000044">
    <property type="protein sequence ID" value="PDX74979.1"/>
    <property type="molecule type" value="Genomic_DNA"/>
</dbReference>